<reference evidence="1" key="1">
    <citation type="submission" date="2022-02" db="EMBL/GenBank/DDBJ databases">
        <authorList>
            <person name="King R."/>
        </authorList>
    </citation>
    <scope>NUCLEOTIDE SEQUENCE</scope>
</reference>
<gene>
    <name evidence="1" type="ORF">APHIGO_LOCUS8584</name>
</gene>
<dbReference type="Proteomes" id="UP001154329">
    <property type="component" value="Chromosome 3"/>
</dbReference>
<name>A0A9P0J8I8_APHGO</name>
<sequence length="421" mass="48805">MMMMTTTTTTTTMMTLTMSQDDQDDYNENTLEEKKLECESVSDDLFEHFGTNLRATPSFDYSLDGKDPFADPRMIGTSELTVYEAFGAACVLDIWVNRIGMMDAMDGTGTLRDWDCEQPDVAADEEPPSDHAETASHRGKVTKFLAFVQDTLRLTVAELWSSGTFDELRQVNESMLNAVLEERQLVADLAYNRNALNVLRVTIKERKKHYNTDKWRIQSEIYNLDKQFKKTMKLIDLEADYIQAWENQCLNENDELLKEEANRLRQPIQHDSTSIARNIILPELIASIGPILEKWERMYDVQVGAIDVDTLTLENEEEELNESIQKLHDIINWMQGTTNEFEERKRKYEARMSNVAVSRYSYKSHPTDVVLWSLVKYSRSQLPIRQFIRSLPLSCRLSRLHVPETAKTILYFYQILDGELE</sequence>
<protein>
    <submittedName>
        <fullName evidence="1">Uncharacterized protein</fullName>
    </submittedName>
</protein>
<evidence type="ECO:0000313" key="2">
    <source>
        <dbReference type="Proteomes" id="UP001154329"/>
    </source>
</evidence>
<dbReference type="AlphaFoldDB" id="A0A9P0J8I8"/>
<evidence type="ECO:0000313" key="1">
    <source>
        <dbReference type="EMBL" id="CAH1731987.1"/>
    </source>
</evidence>
<accession>A0A9P0J8I8</accession>
<proteinExistence type="predicted"/>
<dbReference type="EMBL" id="OU899036">
    <property type="protein sequence ID" value="CAH1731987.1"/>
    <property type="molecule type" value="Genomic_DNA"/>
</dbReference>
<keyword evidence="2" id="KW-1185">Reference proteome</keyword>
<organism evidence="1 2">
    <name type="scientific">Aphis gossypii</name>
    <name type="common">Cotton aphid</name>
    <dbReference type="NCBI Taxonomy" id="80765"/>
    <lineage>
        <taxon>Eukaryota</taxon>
        <taxon>Metazoa</taxon>
        <taxon>Ecdysozoa</taxon>
        <taxon>Arthropoda</taxon>
        <taxon>Hexapoda</taxon>
        <taxon>Insecta</taxon>
        <taxon>Pterygota</taxon>
        <taxon>Neoptera</taxon>
        <taxon>Paraneoptera</taxon>
        <taxon>Hemiptera</taxon>
        <taxon>Sternorrhyncha</taxon>
        <taxon>Aphidomorpha</taxon>
        <taxon>Aphidoidea</taxon>
        <taxon>Aphididae</taxon>
        <taxon>Aphidini</taxon>
        <taxon>Aphis</taxon>
        <taxon>Aphis</taxon>
    </lineage>
</organism>
<reference evidence="1" key="2">
    <citation type="submission" date="2022-10" db="EMBL/GenBank/DDBJ databases">
        <authorList>
            <consortium name="ENA_rothamsted_submissions"/>
            <consortium name="culmorum"/>
            <person name="King R."/>
        </authorList>
    </citation>
    <scope>NUCLEOTIDE SEQUENCE</scope>
</reference>